<dbReference type="PANTHER" id="PTHR43072">
    <property type="entry name" value="N-ACETYLTRANSFERASE"/>
    <property type="match status" value="1"/>
</dbReference>
<organism evidence="2 3">
    <name type="scientific">Deinococcus koreensis</name>
    <dbReference type="NCBI Taxonomy" id="2054903"/>
    <lineage>
        <taxon>Bacteria</taxon>
        <taxon>Thermotogati</taxon>
        <taxon>Deinococcota</taxon>
        <taxon>Deinococci</taxon>
        <taxon>Deinococcales</taxon>
        <taxon>Deinococcaceae</taxon>
        <taxon>Deinococcus</taxon>
    </lineage>
</organism>
<evidence type="ECO:0000259" key="1">
    <source>
        <dbReference type="PROSITE" id="PS51186"/>
    </source>
</evidence>
<evidence type="ECO:0000313" key="3">
    <source>
        <dbReference type="Proteomes" id="UP000236379"/>
    </source>
</evidence>
<dbReference type="InterPro" id="IPR016181">
    <property type="entry name" value="Acyl_CoA_acyltransferase"/>
</dbReference>
<dbReference type="Pfam" id="PF00583">
    <property type="entry name" value="Acetyltransf_1"/>
    <property type="match status" value="1"/>
</dbReference>
<keyword evidence="3" id="KW-1185">Reference proteome</keyword>
<dbReference type="InterPro" id="IPR000182">
    <property type="entry name" value="GNAT_dom"/>
</dbReference>
<feature type="domain" description="N-acetyltransferase" evidence="1">
    <location>
        <begin position="7"/>
        <end position="173"/>
    </location>
</feature>
<comment type="caution">
    <text evidence="2">The sequence shown here is derived from an EMBL/GenBank/DDBJ whole genome shotgun (WGS) entry which is preliminary data.</text>
</comment>
<name>A0A2K3UVD9_9DEIO</name>
<gene>
    <name evidence="2" type="ORF">CVO96_03160</name>
</gene>
<evidence type="ECO:0000313" key="2">
    <source>
        <dbReference type="EMBL" id="PNY80496.1"/>
    </source>
</evidence>
<proteinExistence type="predicted"/>
<dbReference type="AlphaFoldDB" id="A0A2K3UVD9"/>
<dbReference type="SUPFAM" id="SSF55729">
    <property type="entry name" value="Acyl-CoA N-acyltransferases (Nat)"/>
    <property type="match status" value="1"/>
</dbReference>
<keyword evidence="2" id="KW-0808">Transferase</keyword>
<accession>A0A2K3UVD9</accession>
<reference evidence="2 3" key="1">
    <citation type="submission" date="2018-01" db="EMBL/GenBank/DDBJ databases">
        <title>Deinococcus koreensis sp. nov., a radiation-resistant bacterium isolated from river water.</title>
        <authorList>
            <person name="Choi A."/>
        </authorList>
    </citation>
    <scope>NUCLEOTIDE SEQUENCE [LARGE SCALE GENOMIC DNA]</scope>
    <source>
        <strain evidence="2 3">SJW1-2</strain>
    </source>
</reference>
<protein>
    <submittedName>
        <fullName evidence="2">GNAT family N-acetyltransferase</fullName>
    </submittedName>
</protein>
<dbReference type="Gene3D" id="3.40.630.30">
    <property type="match status" value="1"/>
</dbReference>
<dbReference type="RefSeq" id="WP_103310237.1">
    <property type="nucleotide sequence ID" value="NZ_PPPD01000001.1"/>
</dbReference>
<dbReference type="CDD" id="cd04301">
    <property type="entry name" value="NAT_SF"/>
    <property type="match status" value="1"/>
</dbReference>
<sequence>MADRSAVAVRVLDAADAPEYREVRLAALRRDPLAFLTTAEEFAARPLEDLAARLRPSAQAVTFGAVLDGRLVGLLTLAREAAPILAHRVNVYGVSVAPGARGRGCGDALMAAALASVSRWPGVTSLHLAVMETQPAARRLYERHGFQCWGRQPDAVRREGRSLAEDWMWRPAP</sequence>
<dbReference type="OrthoDB" id="9799092at2"/>
<dbReference type="GO" id="GO:0016747">
    <property type="term" value="F:acyltransferase activity, transferring groups other than amino-acyl groups"/>
    <property type="evidence" value="ECO:0007669"/>
    <property type="project" value="InterPro"/>
</dbReference>
<dbReference type="EMBL" id="PPPD01000001">
    <property type="protein sequence ID" value="PNY80496.1"/>
    <property type="molecule type" value="Genomic_DNA"/>
</dbReference>
<dbReference type="Proteomes" id="UP000236379">
    <property type="component" value="Unassembled WGS sequence"/>
</dbReference>
<dbReference type="PROSITE" id="PS51186">
    <property type="entry name" value="GNAT"/>
    <property type="match status" value="1"/>
</dbReference>